<dbReference type="GO" id="GO:0008233">
    <property type="term" value="F:peptidase activity"/>
    <property type="evidence" value="ECO:0007669"/>
    <property type="project" value="UniProtKB-KW"/>
</dbReference>
<evidence type="ECO:0000313" key="3">
    <source>
        <dbReference type="EMBL" id="TPP66155.1"/>
    </source>
</evidence>
<dbReference type="OrthoDB" id="2411602at2759"/>
<evidence type="ECO:0000259" key="2">
    <source>
        <dbReference type="Pfam" id="PF02190"/>
    </source>
</evidence>
<dbReference type="SUPFAM" id="SSF88697">
    <property type="entry name" value="PUA domain-like"/>
    <property type="match status" value="1"/>
</dbReference>
<feature type="non-terminal residue" evidence="3">
    <location>
        <position position="1"/>
    </location>
</feature>
<dbReference type="Proteomes" id="UP000316759">
    <property type="component" value="Unassembled WGS sequence"/>
</dbReference>
<feature type="chain" id="PRO_5021399879" evidence="1">
    <location>
        <begin position="22"/>
        <end position="159"/>
    </location>
</feature>
<name>A0A504Z0E1_FASGI</name>
<dbReference type="GO" id="GO:0006508">
    <property type="term" value="P:proteolysis"/>
    <property type="evidence" value="ECO:0007669"/>
    <property type="project" value="UniProtKB-KW"/>
</dbReference>
<dbReference type="AlphaFoldDB" id="A0A504Z0E1"/>
<keyword evidence="3" id="KW-0645">Protease</keyword>
<organism evidence="3 4">
    <name type="scientific">Fasciola gigantica</name>
    <name type="common">Giant liver fluke</name>
    <dbReference type="NCBI Taxonomy" id="46835"/>
    <lineage>
        <taxon>Eukaryota</taxon>
        <taxon>Metazoa</taxon>
        <taxon>Spiralia</taxon>
        <taxon>Lophotrochozoa</taxon>
        <taxon>Platyhelminthes</taxon>
        <taxon>Trematoda</taxon>
        <taxon>Digenea</taxon>
        <taxon>Plagiorchiida</taxon>
        <taxon>Echinostomata</taxon>
        <taxon>Echinostomatoidea</taxon>
        <taxon>Fasciolidae</taxon>
        <taxon>Fasciola</taxon>
    </lineage>
</organism>
<dbReference type="Pfam" id="PF02190">
    <property type="entry name" value="LON_substr_bdg"/>
    <property type="match status" value="1"/>
</dbReference>
<dbReference type="EMBL" id="SUNJ01002213">
    <property type="protein sequence ID" value="TPP66155.1"/>
    <property type="molecule type" value="Genomic_DNA"/>
</dbReference>
<gene>
    <name evidence="3" type="ORF">FGIG_09405</name>
</gene>
<dbReference type="InterPro" id="IPR003111">
    <property type="entry name" value="Lon_prtase_N"/>
</dbReference>
<evidence type="ECO:0000313" key="4">
    <source>
        <dbReference type="Proteomes" id="UP000316759"/>
    </source>
</evidence>
<dbReference type="Gene3D" id="2.30.130.40">
    <property type="entry name" value="LON domain-like"/>
    <property type="match status" value="1"/>
</dbReference>
<protein>
    <submittedName>
        <fullName evidence="3">Lon protease mitochondrial</fullName>
    </submittedName>
</protein>
<feature type="domain" description="Lon N-terminal" evidence="2">
    <location>
        <begin position="65"/>
        <end position="145"/>
    </location>
</feature>
<reference evidence="3 4" key="1">
    <citation type="submission" date="2019-04" db="EMBL/GenBank/DDBJ databases">
        <title>Annotation for the trematode Fasciola gigantica.</title>
        <authorList>
            <person name="Choi Y.-J."/>
        </authorList>
    </citation>
    <scope>NUCLEOTIDE SEQUENCE [LARGE SCALE GENOMIC DNA]</scope>
    <source>
        <strain evidence="3">Uganda_cow_1</strain>
    </source>
</reference>
<keyword evidence="4" id="KW-1185">Reference proteome</keyword>
<dbReference type="InterPro" id="IPR015947">
    <property type="entry name" value="PUA-like_sf"/>
</dbReference>
<evidence type="ECO:0000256" key="1">
    <source>
        <dbReference type="SAM" id="SignalP"/>
    </source>
</evidence>
<keyword evidence="1" id="KW-0732">Signal</keyword>
<proteinExistence type="predicted"/>
<dbReference type="InterPro" id="IPR046336">
    <property type="entry name" value="Lon_prtase_N_sf"/>
</dbReference>
<accession>A0A504Z0E1</accession>
<comment type="caution">
    <text evidence="3">The sequence shown here is derived from an EMBL/GenBank/DDBJ whole genome shotgun (WGS) entry which is preliminary data.</text>
</comment>
<dbReference type="STRING" id="46835.A0A504Z0E1"/>
<sequence>PLAFFRLLSVLQLLLVKVDRCEDVTAPQLILPLAQHQMELGQLLTVHPNHNWLCPRKRAGHFPLITDERLITLLRRKIKLNTPYAGVFLKRSSSDPSDVVSSVDDLYRIGTFVQIPEWDDLGAKLRLLVIGHRRIQLVRQVDENTAFVSDVPPGLVPRK</sequence>
<feature type="signal peptide" evidence="1">
    <location>
        <begin position="1"/>
        <end position="21"/>
    </location>
</feature>
<keyword evidence="3" id="KW-0378">Hydrolase</keyword>